<dbReference type="Pfam" id="PF12146">
    <property type="entry name" value="Hydrolase_4"/>
    <property type="match status" value="1"/>
</dbReference>
<name>A0A5P1EH12_ASPOF</name>
<dbReference type="InterPro" id="IPR029058">
    <property type="entry name" value="AB_hydrolase_fold"/>
</dbReference>
<dbReference type="Gramene" id="ONK65195">
    <property type="protein sequence ID" value="ONK65195"/>
    <property type="gene ID" value="A4U43_C07F34660"/>
</dbReference>
<dbReference type="AlphaFoldDB" id="A0A5P1EH12"/>
<organism evidence="2 3">
    <name type="scientific">Asparagus officinalis</name>
    <name type="common">Garden asparagus</name>
    <dbReference type="NCBI Taxonomy" id="4686"/>
    <lineage>
        <taxon>Eukaryota</taxon>
        <taxon>Viridiplantae</taxon>
        <taxon>Streptophyta</taxon>
        <taxon>Embryophyta</taxon>
        <taxon>Tracheophyta</taxon>
        <taxon>Spermatophyta</taxon>
        <taxon>Magnoliopsida</taxon>
        <taxon>Liliopsida</taxon>
        <taxon>Asparagales</taxon>
        <taxon>Asparagaceae</taxon>
        <taxon>Asparagoideae</taxon>
        <taxon>Asparagus</taxon>
    </lineage>
</organism>
<evidence type="ECO:0000313" key="3">
    <source>
        <dbReference type="Proteomes" id="UP000243459"/>
    </source>
</evidence>
<protein>
    <recommendedName>
        <fullName evidence="1">Serine aminopeptidase S33 domain-containing protein</fullName>
    </recommendedName>
</protein>
<keyword evidence="3" id="KW-1185">Reference proteome</keyword>
<dbReference type="OrthoDB" id="2498029at2759"/>
<dbReference type="EMBL" id="CM007387">
    <property type="protein sequence ID" value="ONK65195.1"/>
    <property type="molecule type" value="Genomic_DNA"/>
</dbReference>
<dbReference type="Proteomes" id="UP000243459">
    <property type="component" value="Chromosome 7"/>
</dbReference>
<dbReference type="Gene3D" id="3.40.50.1820">
    <property type="entry name" value="alpha/beta hydrolase"/>
    <property type="match status" value="1"/>
</dbReference>
<dbReference type="InterPro" id="IPR022742">
    <property type="entry name" value="Hydrolase_4"/>
</dbReference>
<accession>A0A5P1EH12</accession>
<dbReference type="OMA" id="DWIKERA"/>
<gene>
    <name evidence="2" type="ORF">A4U43_C07F34660</name>
</gene>
<evidence type="ECO:0000259" key="1">
    <source>
        <dbReference type="Pfam" id="PF12146"/>
    </source>
</evidence>
<reference evidence="3" key="1">
    <citation type="journal article" date="2017" name="Nat. Commun.">
        <title>The asparagus genome sheds light on the origin and evolution of a young Y chromosome.</title>
        <authorList>
            <person name="Harkess A."/>
            <person name="Zhou J."/>
            <person name="Xu C."/>
            <person name="Bowers J.E."/>
            <person name="Van der Hulst R."/>
            <person name="Ayyampalayam S."/>
            <person name="Mercati F."/>
            <person name="Riccardi P."/>
            <person name="McKain M.R."/>
            <person name="Kakrana A."/>
            <person name="Tang H."/>
            <person name="Ray J."/>
            <person name="Groenendijk J."/>
            <person name="Arikit S."/>
            <person name="Mathioni S.M."/>
            <person name="Nakano M."/>
            <person name="Shan H."/>
            <person name="Telgmann-Rauber A."/>
            <person name="Kanno A."/>
            <person name="Yue Z."/>
            <person name="Chen H."/>
            <person name="Li W."/>
            <person name="Chen Y."/>
            <person name="Xu X."/>
            <person name="Zhang Y."/>
            <person name="Luo S."/>
            <person name="Chen H."/>
            <person name="Gao J."/>
            <person name="Mao Z."/>
            <person name="Pires J.C."/>
            <person name="Luo M."/>
            <person name="Kudrna D."/>
            <person name="Wing R.A."/>
            <person name="Meyers B.C."/>
            <person name="Yi K."/>
            <person name="Kong H."/>
            <person name="Lavrijsen P."/>
            <person name="Sunseri F."/>
            <person name="Falavigna A."/>
            <person name="Ye Y."/>
            <person name="Leebens-Mack J.H."/>
            <person name="Chen G."/>
        </authorList>
    </citation>
    <scope>NUCLEOTIDE SEQUENCE [LARGE SCALE GENOMIC DNA]</scope>
    <source>
        <strain evidence="3">cv. DH0086</strain>
    </source>
</reference>
<sequence length="157" mass="18211">MCGVSMKFKPIWPLEEFLPLVAFLLPKFRAIFTKSLIESSYKVKWKRALARRRPTASKAEHPTFATAMEFLRVVREIERRSPELRLPVLMVHGSEDRVCDLGSAKAVFGLIGSEDKRLEVLEGTWHQLVAEREDMVEFGFEIIFDWIKERAKRGNCD</sequence>
<evidence type="ECO:0000313" key="2">
    <source>
        <dbReference type="EMBL" id="ONK65195.1"/>
    </source>
</evidence>
<dbReference type="SUPFAM" id="SSF53474">
    <property type="entry name" value="alpha/beta-Hydrolases"/>
    <property type="match status" value="1"/>
</dbReference>
<proteinExistence type="predicted"/>
<feature type="domain" description="Serine aminopeptidase S33" evidence="1">
    <location>
        <begin position="4"/>
        <end position="133"/>
    </location>
</feature>
<dbReference type="InterPro" id="IPR051044">
    <property type="entry name" value="MAG_DAG_Lipase"/>
</dbReference>
<dbReference type="PANTHER" id="PTHR11614">
    <property type="entry name" value="PHOSPHOLIPASE-RELATED"/>
    <property type="match status" value="1"/>
</dbReference>